<keyword evidence="7 17" id="KW-1133">Transmembrane helix</keyword>
<keyword evidence="8 14" id="KW-0915">Sodium</keyword>
<comment type="caution">
    <text evidence="18">The sequence shown here is derived from an EMBL/GenBank/DDBJ whole genome shotgun (WGS) entry which is preliminary data.</text>
</comment>
<dbReference type="GO" id="GO:0089718">
    <property type="term" value="P:amino acid import across plasma membrane"/>
    <property type="evidence" value="ECO:0007669"/>
    <property type="project" value="TreeGrafter"/>
</dbReference>
<evidence type="ECO:0000313" key="18">
    <source>
        <dbReference type="EMBL" id="OXA55703.1"/>
    </source>
</evidence>
<evidence type="ECO:0000256" key="9">
    <source>
        <dbReference type="ARBA" id="ARBA00023065"/>
    </source>
</evidence>
<dbReference type="InterPro" id="IPR037272">
    <property type="entry name" value="SNS_sf"/>
</dbReference>
<evidence type="ECO:0000256" key="7">
    <source>
        <dbReference type="ARBA" id="ARBA00022989"/>
    </source>
</evidence>
<evidence type="ECO:0000256" key="1">
    <source>
        <dbReference type="ARBA" id="ARBA00004141"/>
    </source>
</evidence>
<keyword evidence="11" id="KW-0325">Glycoprotein</keyword>
<evidence type="ECO:0000256" key="3">
    <source>
        <dbReference type="ARBA" id="ARBA00022448"/>
    </source>
</evidence>
<evidence type="ECO:0000256" key="6">
    <source>
        <dbReference type="ARBA" id="ARBA00022970"/>
    </source>
</evidence>
<proteinExistence type="inferred from homology"/>
<comment type="subcellular location">
    <subcellularLocation>
        <location evidence="1">Membrane</location>
        <topology evidence="1">Multi-pass membrane protein</topology>
    </subcellularLocation>
</comment>
<feature type="transmembrane region" description="Helical" evidence="17">
    <location>
        <begin position="341"/>
        <end position="365"/>
    </location>
</feature>
<feature type="binding site" evidence="14">
    <location>
        <position position="418"/>
    </location>
    <ligand>
        <name>Na(+)</name>
        <dbReference type="ChEBI" id="CHEBI:29101"/>
        <label>1</label>
    </ligand>
</feature>
<evidence type="ECO:0000256" key="14">
    <source>
        <dbReference type="PIRSR" id="PIRSR600175-1"/>
    </source>
</evidence>
<dbReference type="EMBL" id="LNIX01000004">
    <property type="protein sequence ID" value="OXA55703.1"/>
    <property type="molecule type" value="Genomic_DNA"/>
</dbReference>
<feature type="transmembrane region" description="Helical" evidence="17">
    <location>
        <begin position="95"/>
        <end position="113"/>
    </location>
</feature>
<feature type="transmembrane region" description="Helical" evidence="17">
    <location>
        <begin position="471"/>
        <end position="495"/>
    </location>
</feature>
<feature type="compositionally biased region" description="Basic and acidic residues" evidence="16">
    <location>
        <begin position="11"/>
        <end position="32"/>
    </location>
</feature>
<keyword evidence="12" id="KW-0739">Sodium transport</keyword>
<keyword evidence="19" id="KW-1185">Reference proteome</keyword>
<evidence type="ECO:0000256" key="13">
    <source>
        <dbReference type="ARBA" id="ARBA00037785"/>
    </source>
</evidence>
<evidence type="ECO:0000256" key="4">
    <source>
        <dbReference type="ARBA" id="ARBA00022692"/>
    </source>
</evidence>
<feature type="binding site" evidence="14">
    <location>
        <position position="79"/>
    </location>
    <ligand>
        <name>Na(+)</name>
        <dbReference type="ChEBI" id="CHEBI:29101"/>
        <label>1</label>
    </ligand>
</feature>
<feature type="transmembrane region" description="Helical" evidence="17">
    <location>
        <begin position="65"/>
        <end position="83"/>
    </location>
</feature>
<reference evidence="18 19" key="1">
    <citation type="submission" date="2015-12" db="EMBL/GenBank/DDBJ databases">
        <title>The genome of Folsomia candida.</title>
        <authorList>
            <person name="Faddeeva A."/>
            <person name="Derks M.F."/>
            <person name="Anvar Y."/>
            <person name="Smit S."/>
            <person name="Van Straalen N."/>
            <person name="Roelofs D."/>
        </authorList>
    </citation>
    <scope>NUCLEOTIDE SEQUENCE [LARGE SCALE GENOMIC DNA]</scope>
    <source>
        <strain evidence="18 19">VU population</strain>
        <tissue evidence="18">Whole body</tissue>
    </source>
</reference>
<evidence type="ECO:0000256" key="8">
    <source>
        <dbReference type="ARBA" id="ARBA00023053"/>
    </source>
</evidence>
<keyword evidence="6" id="KW-0029">Amino-acid transport</keyword>
<feature type="binding site" evidence="14">
    <location>
        <position position="312"/>
    </location>
    <ligand>
        <name>Na(+)</name>
        <dbReference type="ChEBI" id="CHEBI:29101"/>
        <label>1</label>
    </ligand>
</feature>
<dbReference type="AlphaFoldDB" id="A0A226EDK7"/>
<comment type="similarity">
    <text evidence="2 15">Belongs to the sodium:neurotransmitter symporter (SNF) (TC 2.A.22) family.</text>
</comment>
<dbReference type="PROSITE" id="PS00754">
    <property type="entry name" value="NA_NEUROTRAN_SYMP_2"/>
    <property type="match status" value="1"/>
</dbReference>
<dbReference type="CDD" id="cd10324">
    <property type="entry name" value="SLC6sbd"/>
    <property type="match status" value="1"/>
</dbReference>
<evidence type="ECO:0000256" key="11">
    <source>
        <dbReference type="ARBA" id="ARBA00023180"/>
    </source>
</evidence>
<dbReference type="InterPro" id="IPR000175">
    <property type="entry name" value="Na/ntran_symport"/>
</dbReference>
<dbReference type="PRINTS" id="PR00176">
    <property type="entry name" value="NANEUSMPORT"/>
</dbReference>
<evidence type="ECO:0000256" key="12">
    <source>
        <dbReference type="ARBA" id="ARBA00023201"/>
    </source>
</evidence>
<gene>
    <name evidence="18" type="ORF">Fcan01_09545</name>
</gene>
<dbReference type="OrthoDB" id="6581954at2759"/>
<dbReference type="PROSITE" id="PS00610">
    <property type="entry name" value="NA_NEUROTRAN_SYMP_1"/>
    <property type="match status" value="1"/>
</dbReference>
<comment type="function">
    <text evidence="13">Unusual broad substrate spectrum amino acid:sodium cotransporter that promotes absorption of the D isomers of essential amino acids. Neutral amino acids are the preferred substrates, especially methionine and phenylalanine.</text>
</comment>
<keyword evidence="5 15" id="KW-0769">Symport</keyword>
<name>A0A226EDK7_FOLCA</name>
<feature type="transmembrane region" description="Helical" evidence="17">
    <location>
        <begin position="229"/>
        <end position="247"/>
    </location>
</feature>
<dbReference type="Pfam" id="PF00209">
    <property type="entry name" value="SNF"/>
    <property type="match status" value="1"/>
</dbReference>
<dbReference type="GO" id="GO:0005283">
    <property type="term" value="F:amino acid:sodium symporter activity"/>
    <property type="evidence" value="ECO:0007669"/>
    <property type="project" value="TreeGrafter"/>
</dbReference>
<dbReference type="Proteomes" id="UP000198287">
    <property type="component" value="Unassembled WGS sequence"/>
</dbReference>
<evidence type="ECO:0000256" key="2">
    <source>
        <dbReference type="ARBA" id="ARBA00006459"/>
    </source>
</evidence>
<protein>
    <recommendedName>
        <fullName evidence="15">Transporter</fullName>
    </recommendedName>
</protein>
<dbReference type="GO" id="GO:0015179">
    <property type="term" value="F:L-amino acid transmembrane transporter activity"/>
    <property type="evidence" value="ECO:0007669"/>
    <property type="project" value="TreeGrafter"/>
</dbReference>
<evidence type="ECO:0000256" key="16">
    <source>
        <dbReference type="SAM" id="MobiDB-lite"/>
    </source>
</evidence>
<feature type="transmembrane region" description="Helical" evidence="17">
    <location>
        <begin position="134"/>
        <end position="164"/>
    </location>
</feature>
<evidence type="ECO:0000256" key="17">
    <source>
        <dbReference type="SAM" id="Phobius"/>
    </source>
</evidence>
<feature type="transmembrane region" description="Helical" evidence="17">
    <location>
        <begin position="256"/>
        <end position="273"/>
    </location>
</feature>
<feature type="transmembrane region" description="Helical" evidence="17">
    <location>
        <begin position="440"/>
        <end position="459"/>
    </location>
</feature>
<dbReference type="GO" id="GO:0005886">
    <property type="term" value="C:plasma membrane"/>
    <property type="evidence" value="ECO:0007669"/>
    <property type="project" value="TreeGrafter"/>
</dbReference>
<keyword evidence="3 15" id="KW-0813">Transport</keyword>
<dbReference type="OMA" id="LQNFCDD"/>
<organism evidence="18 19">
    <name type="scientific">Folsomia candida</name>
    <name type="common">Springtail</name>
    <dbReference type="NCBI Taxonomy" id="158441"/>
    <lineage>
        <taxon>Eukaryota</taxon>
        <taxon>Metazoa</taxon>
        <taxon>Ecdysozoa</taxon>
        <taxon>Arthropoda</taxon>
        <taxon>Hexapoda</taxon>
        <taxon>Collembola</taxon>
        <taxon>Entomobryomorpha</taxon>
        <taxon>Isotomoidea</taxon>
        <taxon>Isotomidae</taxon>
        <taxon>Proisotominae</taxon>
        <taxon>Folsomia</taxon>
    </lineage>
</organism>
<sequence>MSDSSSNKIYPKTDIDHGHENNGYINDERPGEGAKSNYPSTLQPEHITNYDEISKPATVWSSDPTFLLSCIAMSVGLGNVWRFPFTALSNGGGAFLIPYLIVLIVIGRPIYYLEMCMGQFSRYGQVKVWNMAPLFKGIGYGSMIGTICVVSYYCSIMAATVFYFCASFQKNLPWDYCQKSWAGELICNDDGTLNATYNVKNETIASLYYYNEVFPQKDDISDGLGKPDWRLSLCLLFSWICIFLSLWKGVKSSGKVAYFTAIFPYVVLIILLIRGATLKGAWKGIKYLIEPQWDKLYDPKVWYAAVGQCFFSLSTGKIRFGPIIMFSSYNPFSHNVYRDAWVISFMDTFTSILAGCTIFAVLGYLSEETGRPISEVAGFAGPGLAFVSYPEAIAQFTFVPQLFAVLFFLMLFTLGIGSATSLTGGIITIICDQFKSFKKWLVTLVVCIVGFFSGLMFVTEGGGAMVGLIDHFGASFVIYLMAMLEVGAVAWVYGLNSFCKDIEFMLKIKVGWYWKICWGFLIPVGLFVIFVYAMATQERMVYGEKFKESLLPTKHWGPTDPVLRQEWIEFKKTA</sequence>
<evidence type="ECO:0000313" key="19">
    <source>
        <dbReference type="Proteomes" id="UP000198287"/>
    </source>
</evidence>
<evidence type="ECO:0000256" key="15">
    <source>
        <dbReference type="RuleBase" id="RU003732"/>
    </source>
</evidence>
<dbReference type="GO" id="GO:0046872">
    <property type="term" value="F:metal ion binding"/>
    <property type="evidence" value="ECO:0007669"/>
    <property type="project" value="UniProtKB-KW"/>
</dbReference>
<feature type="transmembrane region" description="Helical" evidence="17">
    <location>
        <begin position="402"/>
        <end position="428"/>
    </location>
</feature>
<dbReference type="SUPFAM" id="SSF161070">
    <property type="entry name" value="SNF-like"/>
    <property type="match status" value="1"/>
</dbReference>
<feature type="transmembrane region" description="Helical" evidence="17">
    <location>
        <begin position="301"/>
        <end position="320"/>
    </location>
</feature>
<evidence type="ECO:0000256" key="10">
    <source>
        <dbReference type="ARBA" id="ARBA00023136"/>
    </source>
</evidence>
<keyword evidence="9" id="KW-0406">Ion transport</keyword>
<feature type="binding site" evidence="14">
    <location>
        <position position="75"/>
    </location>
    <ligand>
        <name>Na(+)</name>
        <dbReference type="ChEBI" id="CHEBI:29101"/>
        <label>1</label>
    </ligand>
</feature>
<feature type="transmembrane region" description="Helical" evidence="17">
    <location>
        <begin position="516"/>
        <end position="535"/>
    </location>
</feature>
<dbReference type="PROSITE" id="PS50267">
    <property type="entry name" value="NA_NEUROTRAN_SYMP_3"/>
    <property type="match status" value="1"/>
</dbReference>
<feature type="region of interest" description="Disordered" evidence="16">
    <location>
        <begin position="1"/>
        <end position="41"/>
    </location>
</feature>
<keyword evidence="14" id="KW-0479">Metal-binding</keyword>
<accession>A0A226EDK7</accession>
<dbReference type="PANTHER" id="PTHR11616">
    <property type="entry name" value="SODIUM/CHLORIDE DEPENDENT TRANSPORTER"/>
    <property type="match status" value="1"/>
</dbReference>
<evidence type="ECO:0000256" key="5">
    <source>
        <dbReference type="ARBA" id="ARBA00022847"/>
    </source>
</evidence>
<keyword evidence="4 15" id="KW-0812">Transmembrane</keyword>
<keyword evidence="10 17" id="KW-0472">Membrane</keyword>
<feature type="binding site" evidence="14">
    <location>
        <position position="414"/>
    </location>
    <ligand>
        <name>Na(+)</name>
        <dbReference type="ChEBI" id="CHEBI:29101"/>
        <label>1</label>
    </ligand>
</feature>
<dbReference type="PANTHER" id="PTHR11616:SF321">
    <property type="entry name" value="SODIUM-DEPENDENT NUTRIENT AMINO ACID TRANSPORTER 1-RELATED"/>
    <property type="match status" value="1"/>
</dbReference>